<comment type="caution">
    <text evidence="2">The sequence shown here is derived from an EMBL/GenBank/DDBJ whole genome shotgun (WGS) entry which is preliminary data.</text>
</comment>
<feature type="region of interest" description="Disordered" evidence="1">
    <location>
        <begin position="1"/>
        <end position="20"/>
    </location>
</feature>
<evidence type="ECO:0000256" key="1">
    <source>
        <dbReference type="SAM" id="MobiDB-lite"/>
    </source>
</evidence>
<organism evidence="2 3">
    <name type="scientific">Bacteroides fluxus YIT 12057</name>
    <dbReference type="NCBI Taxonomy" id="763034"/>
    <lineage>
        <taxon>Bacteria</taxon>
        <taxon>Pseudomonadati</taxon>
        <taxon>Bacteroidota</taxon>
        <taxon>Bacteroidia</taxon>
        <taxon>Bacteroidales</taxon>
        <taxon>Bacteroidaceae</taxon>
        <taxon>Bacteroides</taxon>
    </lineage>
</organism>
<accession>F3PXH7</accession>
<proteinExistence type="predicted"/>
<protein>
    <submittedName>
        <fullName evidence="2">Uncharacterized protein</fullName>
    </submittedName>
</protein>
<name>F3PXH7_9BACE</name>
<dbReference type="HOGENOM" id="CLU_1683097_0_0_10"/>
<evidence type="ECO:0000313" key="2">
    <source>
        <dbReference type="EMBL" id="EGF51559.1"/>
    </source>
</evidence>
<reference evidence="2 3" key="1">
    <citation type="submission" date="2011-02" db="EMBL/GenBank/DDBJ databases">
        <authorList>
            <person name="Weinstock G."/>
            <person name="Sodergren E."/>
            <person name="Clifton S."/>
            <person name="Fulton L."/>
            <person name="Fulton B."/>
            <person name="Courtney L."/>
            <person name="Fronick C."/>
            <person name="Harrison M."/>
            <person name="Strong C."/>
            <person name="Farmer C."/>
            <person name="Delahaunty K."/>
            <person name="Markovic C."/>
            <person name="Hall O."/>
            <person name="Minx P."/>
            <person name="Tomlinson C."/>
            <person name="Mitreva M."/>
            <person name="Hou S."/>
            <person name="Chen J."/>
            <person name="Wollam A."/>
            <person name="Pepin K.H."/>
            <person name="Johnson M."/>
            <person name="Bhonagiri V."/>
            <person name="Zhang X."/>
            <person name="Suruliraj S."/>
            <person name="Warren W."/>
            <person name="Chinwalla A."/>
            <person name="Mardis E.R."/>
            <person name="Wilson R.K."/>
        </authorList>
    </citation>
    <scope>NUCLEOTIDE SEQUENCE [LARGE SCALE GENOMIC DNA]</scope>
    <source>
        <strain evidence="2 3">YIT 12057</strain>
    </source>
</reference>
<dbReference type="AlphaFoldDB" id="F3PXH7"/>
<dbReference type="CDD" id="cd13120">
    <property type="entry name" value="BF2867_like_N"/>
    <property type="match status" value="1"/>
</dbReference>
<sequence>MLTSCTQDDEPGGDILPEGKYPLQISGITLGAEVSEQLWSADAPQTRVSESKDRNSSVWQDGDRIRVGIKGYADNDSRIYEIQVSDNKEITVSPSTDGPIYWKDKQTSKVRARYPADGNVDLSKQTKSNGLAYALYAETENDVDYNMTDINLPFKC</sequence>
<keyword evidence="3" id="KW-1185">Reference proteome</keyword>
<gene>
    <name evidence="2" type="ORF">HMPREF9446_03475</name>
</gene>
<dbReference type="Gene3D" id="2.60.40.2620">
    <property type="entry name" value="Fimbrillin-like"/>
    <property type="match status" value="1"/>
</dbReference>
<dbReference type="Proteomes" id="UP000003416">
    <property type="component" value="Unassembled WGS sequence"/>
</dbReference>
<dbReference type="InterPro" id="IPR042278">
    <property type="entry name" value="Mfa-like_1_N"/>
</dbReference>
<dbReference type="EMBL" id="AFBN01000099">
    <property type="protein sequence ID" value="EGF51559.1"/>
    <property type="molecule type" value="Genomic_DNA"/>
</dbReference>
<evidence type="ECO:0000313" key="3">
    <source>
        <dbReference type="Proteomes" id="UP000003416"/>
    </source>
</evidence>
<dbReference type="STRING" id="763034.HMPREF9446_03475"/>